<comment type="caution">
    <text evidence="1">The sequence shown here is derived from an EMBL/GenBank/DDBJ whole genome shotgun (WGS) entry which is preliminary data.</text>
</comment>
<keyword evidence="2" id="KW-1185">Reference proteome</keyword>
<reference evidence="1" key="1">
    <citation type="submission" date="2020-07" db="EMBL/GenBank/DDBJ databases">
        <title>Multicomponent nature underlies the extraordinary mechanical properties of spider dragline silk.</title>
        <authorList>
            <person name="Kono N."/>
            <person name="Nakamura H."/>
            <person name="Mori M."/>
            <person name="Yoshida Y."/>
            <person name="Ohtoshi R."/>
            <person name="Malay A.D."/>
            <person name="Moran D.A.P."/>
            <person name="Tomita M."/>
            <person name="Numata K."/>
            <person name="Arakawa K."/>
        </authorList>
    </citation>
    <scope>NUCLEOTIDE SEQUENCE</scope>
</reference>
<evidence type="ECO:0000313" key="2">
    <source>
        <dbReference type="Proteomes" id="UP000887116"/>
    </source>
</evidence>
<sequence length="213" mass="24963">MVVDFLFETSLCLISYMVAEYFQGHPLYFLDFVVHNLILELIKDLITLYLANRANIKTYKLVTEIKEMKHEENILPLVYSLTVYKICFALGLQVQLSDNQTGPIWFQKKKLQKKDKPVVYSETILKFCDALNIEAQLSTSAGRQHPPQIHKEQTEKIEYIPTVRSLTVFKICEALGLKVKLNTEIEYDEFFKKQKNIPLKKENPVRHWTSMLF</sequence>
<dbReference type="AlphaFoldDB" id="A0A8X6GXA0"/>
<dbReference type="EMBL" id="BMAO01036771">
    <property type="protein sequence ID" value="GFR12962.1"/>
    <property type="molecule type" value="Genomic_DNA"/>
</dbReference>
<dbReference type="OrthoDB" id="6448808at2759"/>
<dbReference type="Proteomes" id="UP000887116">
    <property type="component" value="Unassembled WGS sequence"/>
</dbReference>
<organism evidence="1 2">
    <name type="scientific">Trichonephila clavata</name>
    <name type="common">Joro spider</name>
    <name type="synonym">Nephila clavata</name>
    <dbReference type="NCBI Taxonomy" id="2740835"/>
    <lineage>
        <taxon>Eukaryota</taxon>
        <taxon>Metazoa</taxon>
        <taxon>Ecdysozoa</taxon>
        <taxon>Arthropoda</taxon>
        <taxon>Chelicerata</taxon>
        <taxon>Arachnida</taxon>
        <taxon>Araneae</taxon>
        <taxon>Araneomorphae</taxon>
        <taxon>Entelegynae</taxon>
        <taxon>Araneoidea</taxon>
        <taxon>Nephilidae</taxon>
        <taxon>Trichonephila</taxon>
    </lineage>
</organism>
<gene>
    <name evidence="1" type="ORF">TNCT_508891</name>
</gene>
<proteinExistence type="predicted"/>
<name>A0A8X6GXA0_TRICU</name>
<evidence type="ECO:0000313" key="1">
    <source>
        <dbReference type="EMBL" id="GFR12962.1"/>
    </source>
</evidence>
<accession>A0A8X6GXA0</accession>
<protein>
    <submittedName>
        <fullName evidence="1">Uncharacterized protein</fullName>
    </submittedName>
</protein>